<dbReference type="EMBL" id="SGIU01000002">
    <property type="protein sequence ID" value="TAI47910.1"/>
    <property type="molecule type" value="Genomic_DNA"/>
</dbReference>
<keyword evidence="3" id="KW-1185">Reference proteome</keyword>
<evidence type="ECO:0000256" key="1">
    <source>
        <dbReference type="SAM" id="SignalP"/>
    </source>
</evidence>
<reference evidence="2 3" key="1">
    <citation type="submission" date="2019-02" db="EMBL/GenBank/DDBJ databases">
        <title>Draft genome sequence of Muricauda sp. 176CP4-71.</title>
        <authorList>
            <person name="Park J.-S."/>
        </authorList>
    </citation>
    <scope>NUCLEOTIDE SEQUENCE [LARGE SCALE GENOMIC DNA]</scope>
    <source>
        <strain evidence="2 3">176CP4-71</strain>
    </source>
</reference>
<feature type="signal peptide" evidence="1">
    <location>
        <begin position="1"/>
        <end position="23"/>
    </location>
</feature>
<dbReference type="Proteomes" id="UP000291981">
    <property type="component" value="Unassembled WGS sequence"/>
</dbReference>
<evidence type="ECO:0000313" key="3">
    <source>
        <dbReference type="Proteomes" id="UP000291981"/>
    </source>
</evidence>
<protein>
    <submittedName>
        <fullName evidence="2">DUF2490 domain-containing protein</fullName>
    </submittedName>
</protein>
<feature type="chain" id="PRO_5020842711" evidence="1">
    <location>
        <begin position="24"/>
        <end position="229"/>
    </location>
</feature>
<keyword evidence="1" id="KW-0732">Signal</keyword>
<dbReference type="InterPro" id="IPR019619">
    <property type="entry name" value="DUF2490"/>
</dbReference>
<comment type="caution">
    <text evidence="2">The sequence shown here is derived from an EMBL/GenBank/DDBJ whole genome shotgun (WGS) entry which is preliminary data.</text>
</comment>
<dbReference type="AlphaFoldDB" id="A0A4V2HSI7"/>
<dbReference type="OrthoDB" id="1436620at2"/>
<proteinExistence type="predicted"/>
<name>A0A4V2HSI7_9FLAO</name>
<evidence type="ECO:0000313" key="2">
    <source>
        <dbReference type="EMBL" id="TAI47910.1"/>
    </source>
</evidence>
<organism evidence="2 3">
    <name type="scientific">Flagellimonas allohymeniacidonis</name>
    <dbReference type="NCBI Taxonomy" id="2517819"/>
    <lineage>
        <taxon>Bacteria</taxon>
        <taxon>Pseudomonadati</taxon>
        <taxon>Bacteroidota</taxon>
        <taxon>Flavobacteriia</taxon>
        <taxon>Flavobacteriales</taxon>
        <taxon>Flavobacteriaceae</taxon>
        <taxon>Flagellimonas</taxon>
    </lineage>
</organism>
<gene>
    <name evidence="2" type="ORF">EW142_14765</name>
</gene>
<sequence length="229" mass="26518">MTMSCTKRLPLLLVALCCLGVRAQDNLTAFFQPQAAVNYNVSQTYGHNFSLAYRSFFIDEGVVEYQSRQLDLAHFSKFKIKGSQSIAFGVQYRFRDIFDDGANELRFMQQFNTTSRPMIIRFGHRLRAEQRITRARTIHRFRYRFALDFPLQGEKLDLGEAYFVGGFENLLSITQSRSSQYDTRLSGQIGWQLDKGFKFQMGIEYRLEDYTSSLPQNVVFLLSSAQLSL</sequence>
<accession>A0A4V2HSI7</accession>
<dbReference type="Pfam" id="PF10677">
    <property type="entry name" value="DUF2490"/>
    <property type="match status" value="1"/>
</dbReference>